<feature type="compositionally biased region" description="Basic and acidic residues" evidence="5">
    <location>
        <begin position="312"/>
        <end position="328"/>
    </location>
</feature>
<keyword evidence="3 4" id="KW-0418">Kinase</keyword>
<dbReference type="Pfam" id="PF00406">
    <property type="entry name" value="ADK"/>
    <property type="match status" value="1"/>
</dbReference>
<evidence type="ECO:0000256" key="2">
    <source>
        <dbReference type="ARBA" id="ARBA00022741"/>
    </source>
</evidence>
<dbReference type="PROSITE" id="PS00113">
    <property type="entry name" value="ADENYLATE_KINASE"/>
    <property type="match status" value="1"/>
</dbReference>
<feature type="region of interest" description="Disordered" evidence="5">
    <location>
        <begin position="1"/>
        <end position="108"/>
    </location>
</feature>
<gene>
    <name evidence="6" type="ORF">TGP89_281970</name>
</gene>
<feature type="compositionally biased region" description="Polar residues" evidence="5">
    <location>
        <begin position="93"/>
        <end position="107"/>
    </location>
</feature>
<dbReference type="VEuPathDB" id="ToxoDB:TGP89_281970"/>
<dbReference type="InterPro" id="IPR033690">
    <property type="entry name" value="Adenylat_kinase_CS"/>
</dbReference>
<comment type="similarity">
    <text evidence="4">Belongs to the adenylate kinase family.</text>
</comment>
<protein>
    <submittedName>
        <fullName evidence="6">Adenylate kinase superfamily protein</fullName>
        <ecNumber evidence="6">2.7.4.3</ecNumber>
    </submittedName>
</protein>
<dbReference type="PRINTS" id="PR00094">
    <property type="entry name" value="ADENYLTKNASE"/>
</dbReference>
<organism evidence="6 7">
    <name type="scientific">Toxoplasma gondii p89</name>
    <dbReference type="NCBI Taxonomy" id="943119"/>
    <lineage>
        <taxon>Eukaryota</taxon>
        <taxon>Sar</taxon>
        <taxon>Alveolata</taxon>
        <taxon>Apicomplexa</taxon>
        <taxon>Conoidasida</taxon>
        <taxon>Coccidia</taxon>
        <taxon>Eucoccidiorida</taxon>
        <taxon>Eimeriorina</taxon>
        <taxon>Sarcocystidae</taxon>
        <taxon>Toxoplasma</taxon>
    </lineage>
</organism>
<feature type="compositionally biased region" description="Low complexity" evidence="5">
    <location>
        <begin position="43"/>
        <end position="59"/>
    </location>
</feature>
<dbReference type="SUPFAM" id="SSF52540">
    <property type="entry name" value="P-loop containing nucleoside triphosphate hydrolases"/>
    <property type="match status" value="1"/>
</dbReference>
<dbReference type="EC" id="2.7.4.3" evidence="6"/>
<dbReference type="Proteomes" id="UP000028828">
    <property type="component" value="Unassembled WGS sequence"/>
</dbReference>
<evidence type="ECO:0000313" key="7">
    <source>
        <dbReference type="Proteomes" id="UP000028828"/>
    </source>
</evidence>
<reference evidence="6 7" key="1">
    <citation type="submission" date="2014-03" db="EMBL/GenBank/DDBJ databases">
        <authorList>
            <person name="Sibley D."/>
            <person name="Venepally P."/>
            <person name="Karamycheva S."/>
            <person name="Hadjithomas M."/>
            <person name="Khan A."/>
            <person name="Brunk B."/>
            <person name="Roos D."/>
            <person name="Caler E."/>
            <person name="Lorenzi H."/>
        </authorList>
    </citation>
    <scope>NUCLEOTIDE SEQUENCE [LARGE SCALE GENOMIC DNA]</scope>
    <source>
        <strain evidence="7">p89</strain>
    </source>
</reference>
<evidence type="ECO:0000313" key="6">
    <source>
        <dbReference type="EMBL" id="KFG28605.1"/>
    </source>
</evidence>
<dbReference type="GO" id="GO:0004017">
    <property type="term" value="F:AMP kinase activity"/>
    <property type="evidence" value="ECO:0007669"/>
    <property type="project" value="UniProtKB-EC"/>
</dbReference>
<keyword evidence="1 4" id="KW-0808">Transferase</keyword>
<dbReference type="InterPro" id="IPR000850">
    <property type="entry name" value="Adenylat/UMP-CMP_kin"/>
</dbReference>
<dbReference type="EMBL" id="AEYI02002332">
    <property type="protein sequence ID" value="KFG28605.1"/>
    <property type="molecule type" value="Genomic_DNA"/>
</dbReference>
<dbReference type="InterPro" id="IPR027417">
    <property type="entry name" value="P-loop_NTPase"/>
</dbReference>
<feature type="region of interest" description="Disordered" evidence="5">
    <location>
        <begin position="312"/>
        <end position="340"/>
    </location>
</feature>
<dbReference type="CDD" id="cd01428">
    <property type="entry name" value="ADK"/>
    <property type="match status" value="1"/>
</dbReference>
<evidence type="ECO:0000256" key="1">
    <source>
        <dbReference type="ARBA" id="ARBA00022679"/>
    </source>
</evidence>
<sequence>MSPATPGKKTTAGQPAASAAQKDARGGSSSAGAANKKLTGEKPTASFPASPVASSSAAAESRKQGANKKNSISTKSPTPSPSKGGGDTRRNSKTSSQLAKSPQNEANAESGFIENSAVTVAAGGDCLQSSPSSVPLICLFGPPCSGKGTLAALLRDNLGMLHCSTGDLLRQIAKEEGENSEVGTAMKAGKLVDDRVTARVLQDAVAKNANAMCKGIILDGFPRIDTQVDLLREMKLWPDVCFLLKVPNATLFQRMAARRVDPVTGQVFGLGSEPTDKEQKQRLIRREDDSDEVLKCRIEEFEANMALIADKLHGDKGEGGGNSEEKGTLQDGNESEGKTRASCEVIEVAGDRDILEVFKDVHTQLQQKFPTVFS</sequence>
<dbReference type="Gene3D" id="3.40.50.300">
    <property type="entry name" value="P-loop containing nucleotide triphosphate hydrolases"/>
    <property type="match status" value="1"/>
</dbReference>
<evidence type="ECO:0000256" key="3">
    <source>
        <dbReference type="ARBA" id="ARBA00022777"/>
    </source>
</evidence>
<evidence type="ECO:0000256" key="5">
    <source>
        <dbReference type="SAM" id="MobiDB-lite"/>
    </source>
</evidence>
<proteinExistence type="inferred from homology"/>
<comment type="caution">
    <text evidence="6">The sequence shown here is derived from an EMBL/GenBank/DDBJ whole genome shotgun (WGS) entry which is preliminary data.</text>
</comment>
<name>A0A086J8Y7_TOXGO</name>
<dbReference type="HAMAP" id="MF_00235">
    <property type="entry name" value="Adenylate_kinase_Adk"/>
    <property type="match status" value="1"/>
</dbReference>
<dbReference type="PANTHER" id="PTHR23359">
    <property type="entry name" value="NUCLEOTIDE KINASE"/>
    <property type="match status" value="1"/>
</dbReference>
<dbReference type="OrthoDB" id="439792at2759"/>
<keyword evidence="2" id="KW-0547">Nucleotide-binding</keyword>
<dbReference type="GO" id="GO:0005524">
    <property type="term" value="F:ATP binding"/>
    <property type="evidence" value="ECO:0007669"/>
    <property type="project" value="InterPro"/>
</dbReference>
<accession>A0A086J8Y7</accession>
<evidence type="ECO:0000256" key="4">
    <source>
        <dbReference type="RuleBase" id="RU003330"/>
    </source>
</evidence>
<dbReference type="AlphaFoldDB" id="A0A086J8Y7"/>